<dbReference type="RefSeq" id="WP_148770806.1">
    <property type="nucleotide sequence ID" value="NZ_VSSS01000008.1"/>
</dbReference>
<evidence type="ECO:0000259" key="1">
    <source>
        <dbReference type="Pfam" id="PF01011"/>
    </source>
</evidence>
<comment type="caution">
    <text evidence="2">The sequence shown here is derived from an EMBL/GenBank/DDBJ whole genome shotgun (WGS) entry which is preliminary data.</text>
</comment>
<sequence>MRQMWGATPIDQLMCRIEFRRLRYDGIYPPHGTDGIIGHPAFDGVPDWGGGRSIPRARSWCSTP</sequence>
<accession>A0A5D3KRE1</accession>
<feature type="domain" description="Pyrrolo-quinoline quinone repeat" evidence="1">
    <location>
        <begin position="3"/>
        <end position="52"/>
    </location>
</feature>
<name>A0A5D3KRE1_9BRAD</name>
<dbReference type="AlphaFoldDB" id="A0A5D3KRE1"/>
<evidence type="ECO:0000313" key="3">
    <source>
        <dbReference type="Proteomes" id="UP000324758"/>
    </source>
</evidence>
<evidence type="ECO:0000313" key="2">
    <source>
        <dbReference type="EMBL" id="TYL99177.1"/>
    </source>
</evidence>
<protein>
    <recommendedName>
        <fullName evidence="1">Pyrrolo-quinoline quinone repeat domain-containing protein</fullName>
    </recommendedName>
</protein>
<organism evidence="2 3">
    <name type="scientific">Bradyrhizobium rifense</name>
    <dbReference type="NCBI Taxonomy" id="515499"/>
    <lineage>
        <taxon>Bacteria</taxon>
        <taxon>Pseudomonadati</taxon>
        <taxon>Pseudomonadota</taxon>
        <taxon>Alphaproteobacteria</taxon>
        <taxon>Hyphomicrobiales</taxon>
        <taxon>Nitrobacteraceae</taxon>
        <taxon>Bradyrhizobium</taxon>
    </lineage>
</organism>
<dbReference type="Pfam" id="PF01011">
    <property type="entry name" value="PQQ"/>
    <property type="match status" value="1"/>
</dbReference>
<keyword evidence="3" id="KW-1185">Reference proteome</keyword>
<dbReference type="Proteomes" id="UP000324758">
    <property type="component" value="Unassembled WGS sequence"/>
</dbReference>
<dbReference type="InterPro" id="IPR002372">
    <property type="entry name" value="PQQ_rpt_dom"/>
</dbReference>
<dbReference type="EMBL" id="VSSS01000008">
    <property type="protein sequence ID" value="TYL99177.1"/>
    <property type="molecule type" value="Genomic_DNA"/>
</dbReference>
<proteinExistence type="predicted"/>
<reference evidence="2 3" key="1">
    <citation type="submission" date="2019-08" db="EMBL/GenBank/DDBJ databases">
        <title>Bradyrhizobium hipponensis sp. nov., a rhizobium isolated from a Lupinus angustifolius root nodule in Tunisia.</title>
        <authorList>
            <person name="Off K."/>
            <person name="Rejili M."/>
            <person name="Mars M."/>
            <person name="Brachmann A."/>
            <person name="Marin M."/>
        </authorList>
    </citation>
    <scope>NUCLEOTIDE SEQUENCE [LARGE SCALE GENOMIC DNA]</scope>
    <source>
        <strain evidence="2 3">CTAW71</strain>
    </source>
</reference>
<gene>
    <name evidence="2" type="ORF">FXB40_03435</name>
</gene>